<dbReference type="AlphaFoldDB" id="A0A0D6DZC4"/>
<keyword evidence="1" id="KW-0812">Transmembrane</keyword>
<name>A0A0D6DZC4_9LACT</name>
<protein>
    <submittedName>
        <fullName evidence="2">Uncharacterized protein</fullName>
    </submittedName>
</protein>
<evidence type="ECO:0000256" key="1">
    <source>
        <dbReference type="SAM" id="Phobius"/>
    </source>
</evidence>
<dbReference type="Proteomes" id="UP000033166">
    <property type="component" value="Chromosome I"/>
</dbReference>
<evidence type="ECO:0000313" key="2">
    <source>
        <dbReference type="EMBL" id="CEN29302.1"/>
    </source>
</evidence>
<dbReference type="HOGENOM" id="CLU_2649942_0_0_9"/>
<feature type="transmembrane region" description="Helical" evidence="1">
    <location>
        <begin position="30"/>
        <end position="47"/>
    </location>
</feature>
<keyword evidence="1" id="KW-1133">Transmembrane helix</keyword>
<feature type="transmembrane region" description="Helical" evidence="1">
    <location>
        <begin position="56"/>
        <end position="75"/>
    </location>
</feature>
<feature type="transmembrane region" description="Helical" evidence="1">
    <location>
        <begin position="7"/>
        <end position="24"/>
    </location>
</feature>
<organism evidence="2 3">
    <name type="scientific">Pseudolactococcus piscium MKFS47</name>
    <dbReference type="NCBI Taxonomy" id="297352"/>
    <lineage>
        <taxon>Bacteria</taxon>
        <taxon>Bacillati</taxon>
        <taxon>Bacillota</taxon>
        <taxon>Bacilli</taxon>
        <taxon>Lactobacillales</taxon>
        <taxon>Streptococcaceae</taxon>
        <taxon>Pseudolactococcus</taxon>
    </lineage>
</organism>
<reference evidence="3" key="1">
    <citation type="submission" date="2015-01" db="EMBL/GenBank/DDBJ databases">
        <authorList>
            <person name="Andreevskaya M."/>
        </authorList>
    </citation>
    <scope>NUCLEOTIDE SEQUENCE [LARGE SCALE GENOMIC DNA]</scope>
    <source>
        <strain evidence="3">MKFS47</strain>
    </source>
</reference>
<sequence>MSDKLKIFMGLSALSIAASLYQIVTKMPSASSAFFIIYGILVVLFNRDKAISKDKVARLVVIVTLVLLLVVAFVTR</sequence>
<dbReference type="RefSeq" id="WP_047916291.1">
    <property type="nucleotide sequence ID" value="NZ_LN774769.1"/>
</dbReference>
<evidence type="ECO:0000313" key="3">
    <source>
        <dbReference type="Proteomes" id="UP000033166"/>
    </source>
</evidence>
<accession>A0A0D6DZC4</accession>
<keyword evidence="1" id="KW-0472">Membrane</keyword>
<gene>
    <name evidence="2" type="ORF">LACPI_2102</name>
</gene>
<dbReference type="STRING" id="1364.LP2241_50473"/>
<dbReference type="EMBL" id="LN774769">
    <property type="protein sequence ID" value="CEN29302.1"/>
    <property type="molecule type" value="Genomic_DNA"/>
</dbReference>
<dbReference type="KEGG" id="lpk:LACPI_2102"/>
<proteinExistence type="predicted"/>